<feature type="transmembrane region" description="Helical" evidence="1">
    <location>
        <begin position="38"/>
        <end position="59"/>
    </location>
</feature>
<keyword evidence="1" id="KW-0812">Transmembrane</keyword>
<evidence type="ECO:0000313" key="3">
    <source>
        <dbReference type="EMBL" id="CAA7601625.1"/>
    </source>
</evidence>
<dbReference type="AlphaFoldDB" id="A0A8S0Y353"/>
<keyword evidence="5" id="KW-1185">Reference proteome</keyword>
<gene>
    <name evidence="4" type="ORF">DEACI_1570</name>
    <name evidence="3" type="ORF">DEACI_2292</name>
</gene>
<dbReference type="EMBL" id="CDGJ01000037">
    <property type="protein sequence ID" value="CEJ07112.1"/>
    <property type="molecule type" value="Genomic_DNA"/>
</dbReference>
<dbReference type="RefSeq" id="WP_240985126.1">
    <property type="nucleotide sequence ID" value="NZ_CDGJ01000037.1"/>
</dbReference>
<evidence type="ECO:0000256" key="1">
    <source>
        <dbReference type="SAM" id="Phobius"/>
    </source>
</evidence>
<organism evidence="3">
    <name type="scientific">Acididesulfobacillus acetoxydans</name>
    <dbReference type="NCBI Taxonomy" id="1561005"/>
    <lineage>
        <taxon>Bacteria</taxon>
        <taxon>Bacillati</taxon>
        <taxon>Bacillota</taxon>
        <taxon>Clostridia</taxon>
        <taxon>Eubacteriales</taxon>
        <taxon>Peptococcaceae</taxon>
        <taxon>Acididesulfobacillus</taxon>
    </lineage>
</organism>
<feature type="transmembrane region" description="Helical" evidence="1">
    <location>
        <begin position="79"/>
        <end position="98"/>
    </location>
</feature>
<dbReference type="GO" id="GO:0016787">
    <property type="term" value="F:hydrolase activity"/>
    <property type="evidence" value="ECO:0007669"/>
    <property type="project" value="UniProtKB-KW"/>
</dbReference>
<dbReference type="EMBL" id="LR746496">
    <property type="protein sequence ID" value="CAA7601625.1"/>
    <property type="molecule type" value="Genomic_DNA"/>
</dbReference>
<feature type="domain" description="Calcineurin-like phosphoesterase" evidence="2">
    <location>
        <begin position="161"/>
        <end position="328"/>
    </location>
</feature>
<dbReference type="InterPro" id="IPR051158">
    <property type="entry name" value="Metallophosphoesterase_sf"/>
</dbReference>
<keyword evidence="1" id="KW-0472">Membrane</keyword>
<evidence type="ECO:0000313" key="4">
    <source>
        <dbReference type="EMBL" id="CEJ07112.1"/>
    </source>
</evidence>
<sequence>MKGTRFVLYSAVGIGFALYTGLCYYVGLRGWQLFFSSFLLLPEKVYWIGFWIIAMAYLAGRLGERILPEAVSHAFSMIGSYWLGIMFYALWVLAAVDLMRGLNEGFHFLPHALTRGPWLGRAIFLVVLGLVLYGLWNARHPIVNRYNLTIGKKAGSLGELHIVLVSDIHLGAIMNNGRLAALVERVNALKPDLILLAGDVIDENVERVIRQDMRMNLSRLQAPFGVYAVLGNHEYLGGHVREALAYMAEAGVHMLRDASVKVADSFYLVGRDDRSARHFTGQGRRPLANLLEGLDLSLPVIALDHQPSHLEEAERAGVDLQLSGHTHKGQLFPIQLLTRHLFADDFGLLEREDFRVVVSSGFGTWGPPLRVGNRPEIVEIDVHFRP</sequence>
<feature type="transmembrane region" description="Helical" evidence="1">
    <location>
        <begin position="6"/>
        <end position="26"/>
    </location>
</feature>
<feature type="transmembrane region" description="Helical" evidence="1">
    <location>
        <begin position="118"/>
        <end position="136"/>
    </location>
</feature>
<dbReference type="InterPro" id="IPR004843">
    <property type="entry name" value="Calcineurin-like_PHP"/>
</dbReference>
<dbReference type="Proteomes" id="UP001071230">
    <property type="component" value="Unassembled WGS sequence"/>
</dbReference>
<dbReference type="KEGG" id="aacx:DEACI_2292"/>
<accession>A0A8S0Y353</accession>
<keyword evidence="1" id="KW-1133">Transmembrane helix</keyword>
<dbReference type="EC" id="3.-.-.-" evidence="3"/>
<dbReference type="PANTHER" id="PTHR31302">
    <property type="entry name" value="TRANSMEMBRANE PROTEIN WITH METALLOPHOSPHOESTERASE DOMAIN-RELATED"/>
    <property type="match status" value="1"/>
</dbReference>
<evidence type="ECO:0000259" key="2">
    <source>
        <dbReference type="Pfam" id="PF00149"/>
    </source>
</evidence>
<reference evidence="4" key="1">
    <citation type="submission" date="2014-11" db="EMBL/GenBank/DDBJ databases">
        <authorList>
            <person name="Hornung B.V."/>
        </authorList>
    </citation>
    <scope>NUCLEOTIDE SEQUENCE</scope>
    <source>
        <strain evidence="4">INE</strain>
    </source>
</reference>
<name>A0A8S0Y353_9FIRM</name>
<dbReference type="PANTHER" id="PTHR31302:SF0">
    <property type="entry name" value="TRANSMEMBRANE PROTEIN WITH METALLOPHOSPHOESTERASE DOMAIN"/>
    <property type="match status" value="1"/>
</dbReference>
<proteinExistence type="predicted"/>
<dbReference type="Gene3D" id="3.60.21.10">
    <property type="match status" value="1"/>
</dbReference>
<keyword evidence="3" id="KW-0378">Hydrolase</keyword>
<dbReference type="SUPFAM" id="SSF56300">
    <property type="entry name" value="Metallo-dependent phosphatases"/>
    <property type="match status" value="1"/>
</dbReference>
<evidence type="ECO:0000313" key="5">
    <source>
        <dbReference type="Proteomes" id="UP001071230"/>
    </source>
</evidence>
<dbReference type="Proteomes" id="UP000836597">
    <property type="component" value="Chromosome"/>
</dbReference>
<dbReference type="InterPro" id="IPR029052">
    <property type="entry name" value="Metallo-depent_PP-like"/>
</dbReference>
<dbReference type="Pfam" id="PF00149">
    <property type="entry name" value="Metallophos"/>
    <property type="match status" value="1"/>
</dbReference>
<protein>
    <submittedName>
        <fullName evidence="3">Calcineurin-like phosphoesterase domain, apaH type</fullName>
        <ecNumber evidence="3">3.-.-.-</ecNumber>
    </submittedName>
    <submittedName>
        <fullName evidence="4">Calcineurin-like phosphoesterase protein</fullName>
    </submittedName>
</protein>
<dbReference type="CDD" id="cd07385">
    <property type="entry name" value="MPP_YkuE_C"/>
    <property type="match status" value="1"/>
</dbReference>
<reference evidence="3" key="2">
    <citation type="submission" date="2020-01" db="EMBL/GenBank/DDBJ databases">
        <authorList>
            <person name="Hornung B."/>
        </authorList>
    </citation>
    <scope>NUCLEOTIDE SEQUENCE</scope>
    <source>
        <strain evidence="3">PacBioINE</strain>
    </source>
</reference>